<keyword evidence="2" id="KW-0808">Transferase</keyword>
<organism evidence="2 3">
    <name type="scientific">Pedobacter chinensis</name>
    <dbReference type="NCBI Taxonomy" id="2282421"/>
    <lineage>
        <taxon>Bacteria</taxon>
        <taxon>Pseudomonadati</taxon>
        <taxon>Bacteroidota</taxon>
        <taxon>Sphingobacteriia</taxon>
        <taxon>Sphingobacteriales</taxon>
        <taxon>Sphingobacteriaceae</taxon>
        <taxon>Pedobacter</taxon>
    </lineage>
</organism>
<dbReference type="Pfam" id="PF00534">
    <property type="entry name" value="Glycos_transf_1"/>
    <property type="match status" value="1"/>
</dbReference>
<evidence type="ECO:0000313" key="2">
    <source>
        <dbReference type="EMBL" id="RDC54293.1"/>
    </source>
</evidence>
<feature type="domain" description="Glycosyl transferase family 1" evidence="1">
    <location>
        <begin position="169"/>
        <end position="253"/>
    </location>
</feature>
<dbReference type="GO" id="GO:0016757">
    <property type="term" value="F:glycosyltransferase activity"/>
    <property type="evidence" value="ECO:0007669"/>
    <property type="project" value="InterPro"/>
</dbReference>
<dbReference type="AlphaFoldDB" id="A0A369PNW8"/>
<dbReference type="SUPFAM" id="SSF53756">
    <property type="entry name" value="UDP-Glycosyltransferase/glycogen phosphorylase"/>
    <property type="match status" value="1"/>
</dbReference>
<protein>
    <submittedName>
        <fullName evidence="2">Glycosyltransferase</fullName>
    </submittedName>
</protein>
<accession>A0A369PNW8</accession>
<evidence type="ECO:0000259" key="1">
    <source>
        <dbReference type="Pfam" id="PF00534"/>
    </source>
</evidence>
<dbReference type="Gene3D" id="3.40.50.2000">
    <property type="entry name" value="Glycogen Phosphorylase B"/>
    <property type="match status" value="1"/>
</dbReference>
<keyword evidence="3" id="KW-1185">Reference proteome</keyword>
<comment type="caution">
    <text evidence="2">The sequence shown here is derived from an EMBL/GenBank/DDBJ whole genome shotgun (WGS) entry which is preliminary data.</text>
</comment>
<name>A0A369PNW8_9SPHI</name>
<gene>
    <name evidence="2" type="ORF">DU508_22665</name>
</gene>
<dbReference type="OrthoDB" id="798298at2"/>
<proteinExistence type="predicted"/>
<dbReference type="EMBL" id="QPKV01000015">
    <property type="protein sequence ID" value="RDC54293.1"/>
    <property type="molecule type" value="Genomic_DNA"/>
</dbReference>
<reference evidence="2 3" key="1">
    <citation type="submission" date="2018-07" db="EMBL/GenBank/DDBJ databases">
        <title>Pedobacter sp. nov., isolated from soil.</title>
        <authorList>
            <person name="Zhou L.Y."/>
            <person name="Du Z.J."/>
        </authorList>
    </citation>
    <scope>NUCLEOTIDE SEQUENCE [LARGE SCALE GENOMIC DNA]</scope>
    <source>
        <strain evidence="2 3">JDX94</strain>
    </source>
</reference>
<dbReference type="RefSeq" id="WP_115404952.1">
    <property type="nucleotide sequence ID" value="NZ_QPKV01000015.1"/>
</dbReference>
<sequence length="309" mass="35646">MLFKGAYKLNDYPRIIGIQDYDALEKIAVNNKEGNIIAFVHLTWNHAKIYKMLQKKLFFMKLKKLGVQSMMMCNSVSEDNYRNMFNIAGMKCPIYIYTNENDYFVDAVEKKYDAIYAAQIIPFKRIGLAREIKSIYILTYTQGAGMKENDLHSAYPEMKHAEFNKNWKNVSEKNELFNQSKVGLCLSKEEGPMLASLEYMLSGIPVVSTKSSGGRKEYYDPDYAIIVDDNPGSIRKGVEAMIAKQVDPEYIRKKTLIKLNHDRENYVQAILDQHKKYTNEQLSGENIMKSLFTNPLERFVTLDSLIANE</sequence>
<dbReference type="Proteomes" id="UP000253961">
    <property type="component" value="Unassembled WGS sequence"/>
</dbReference>
<evidence type="ECO:0000313" key="3">
    <source>
        <dbReference type="Proteomes" id="UP000253961"/>
    </source>
</evidence>
<dbReference type="InterPro" id="IPR001296">
    <property type="entry name" value="Glyco_trans_1"/>
</dbReference>